<dbReference type="InterPro" id="IPR036250">
    <property type="entry name" value="AcylCo_DH-like_C"/>
</dbReference>
<dbReference type="STRING" id="1921510.BSL82_11880"/>
<dbReference type="AlphaFoldDB" id="A0A1L3ZZQ2"/>
<dbReference type="InterPro" id="IPR006091">
    <property type="entry name" value="Acyl-CoA_Oxase/DH_mid-dom"/>
</dbReference>
<dbReference type="SUPFAM" id="SSF47203">
    <property type="entry name" value="Acyl-CoA dehydrogenase C-terminal domain-like"/>
    <property type="match status" value="2"/>
</dbReference>
<protein>
    <recommendedName>
        <fullName evidence="11">Acyl-CoA dehydrogenase</fullName>
    </recommendedName>
</protein>
<dbReference type="GO" id="GO:0016627">
    <property type="term" value="F:oxidoreductase activity, acting on the CH-CH group of donors"/>
    <property type="evidence" value="ECO:0007669"/>
    <property type="project" value="InterPro"/>
</dbReference>
<feature type="domain" description="Acyl-CoA dehydrogenase/oxidase C-terminal" evidence="6">
    <location>
        <begin position="189"/>
        <end position="316"/>
    </location>
</feature>
<dbReference type="Proteomes" id="UP000182063">
    <property type="component" value="Chromosome"/>
</dbReference>
<feature type="domain" description="Acyl-CoA dehydrogenase/oxidase N-terminal" evidence="8">
    <location>
        <begin position="6"/>
        <end position="81"/>
    </location>
</feature>
<evidence type="ECO:0000256" key="2">
    <source>
        <dbReference type="ARBA" id="ARBA00009347"/>
    </source>
</evidence>
<evidence type="ECO:0000259" key="6">
    <source>
        <dbReference type="Pfam" id="PF00441"/>
    </source>
</evidence>
<accession>A0A1L3ZZQ2</accession>
<evidence type="ECO:0000256" key="1">
    <source>
        <dbReference type="ARBA" id="ARBA00001974"/>
    </source>
</evidence>
<feature type="domain" description="Acyl-CoA oxidase/dehydrogenase middle" evidence="7">
    <location>
        <begin position="465"/>
        <end position="545"/>
    </location>
</feature>
<keyword evidence="4" id="KW-0274">FAD</keyword>
<evidence type="ECO:0000259" key="8">
    <source>
        <dbReference type="Pfam" id="PF02771"/>
    </source>
</evidence>
<dbReference type="Gene3D" id="1.10.540.10">
    <property type="entry name" value="Acyl-CoA dehydrogenase/oxidase, N-terminal domain"/>
    <property type="match status" value="2"/>
</dbReference>
<feature type="domain" description="Acyl-CoA dehydrogenase/oxidase N-terminal" evidence="8">
    <location>
        <begin position="350"/>
        <end position="461"/>
    </location>
</feature>
<keyword evidence="3" id="KW-0285">Flavoprotein</keyword>
<evidence type="ECO:0000313" key="10">
    <source>
        <dbReference type="Proteomes" id="UP000182063"/>
    </source>
</evidence>
<dbReference type="InterPro" id="IPR037069">
    <property type="entry name" value="AcylCoA_DH/ox_N_sf"/>
</dbReference>
<dbReference type="InterPro" id="IPR046373">
    <property type="entry name" value="Acyl-CoA_Oxase/DH_mid-dom_sf"/>
</dbReference>
<evidence type="ECO:0000313" key="9">
    <source>
        <dbReference type="EMBL" id="API61114.1"/>
    </source>
</evidence>
<name>A0A1L3ZZQ2_9SPHN</name>
<comment type="cofactor">
    <cofactor evidence="1">
        <name>FAD</name>
        <dbReference type="ChEBI" id="CHEBI:57692"/>
    </cofactor>
</comment>
<dbReference type="GO" id="GO:0005886">
    <property type="term" value="C:plasma membrane"/>
    <property type="evidence" value="ECO:0007669"/>
    <property type="project" value="TreeGrafter"/>
</dbReference>
<organism evidence="9 10">
    <name type="scientific">Tardibacter chloracetimidivorans</name>
    <dbReference type="NCBI Taxonomy" id="1921510"/>
    <lineage>
        <taxon>Bacteria</taxon>
        <taxon>Pseudomonadati</taxon>
        <taxon>Pseudomonadota</taxon>
        <taxon>Alphaproteobacteria</taxon>
        <taxon>Sphingomonadales</taxon>
        <taxon>Sphingomonadaceae</taxon>
        <taxon>Tardibacter</taxon>
    </lineage>
</organism>
<dbReference type="OrthoDB" id="9780544at2"/>
<dbReference type="Gene3D" id="1.20.140.10">
    <property type="entry name" value="Butyryl-CoA Dehydrogenase, subunit A, domain 3"/>
    <property type="match status" value="2"/>
</dbReference>
<dbReference type="Pfam" id="PF00441">
    <property type="entry name" value="Acyl-CoA_dh_1"/>
    <property type="match status" value="2"/>
</dbReference>
<dbReference type="SUPFAM" id="SSF56645">
    <property type="entry name" value="Acyl-CoA dehydrogenase NM domain-like"/>
    <property type="match status" value="2"/>
</dbReference>
<evidence type="ECO:0000256" key="3">
    <source>
        <dbReference type="ARBA" id="ARBA00022630"/>
    </source>
</evidence>
<comment type="similarity">
    <text evidence="2">Belongs to the acyl-CoA dehydrogenase family.</text>
</comment>
<sequence>MNFALTEEHEMLRDAAARLFQAESSAARVRAAEDRGFDPALYRALGEFGAFALRQAGGGGTLLEASLISEELGRSLGSVPFAEAIVATRLLSLLPGEAAAAWLARVDDGALVTLVTDPTPSRRRMANGGMAADGILLLENGRIVIASGAAERFGENLAFGSSLAWVGDGGENVVLAEGAEAVSAYEAVLEEWKILQASMLNGLARRALELAAEYATERHAFGRAIGSYQGIAHPLADAISEVEGAQLLLRKAIWAHARGRDDAGALTSMAYWWATQAAARATAKSLHTFGGYGVSLEYDIQLYYRRAKAWSLLAGDPRQELLRAGRRLWLGEAAQRIDAGEVTLEFSFGEEAETHAARVRRFFEDNLTPELRAKAHHSVAGYDAGLHRKLAAEGLLFPHWPREAGGSGQSLYDYYAGIEQFSLQGWEHMTGPITNSVGDIVHRFATTDAHRRAVREMADGDALGCLGFSEPSGGSDIFAAKTRADRDGDGNWIINGSKIFTTSANLAKYCFLLARTDPAKAKHAGLTIFLVPLDAPGVDIQAVETLQDERTNIVYLSDVRISDDCRIGEVDGALSVMAAMLKTEHGSGDQYRHGHALMLRVAAAWAKDAERDGRPLLEDSDAIARLAMATTHGEVSKVLCHRAIWMMAEDIDNRYWGPMAKVFATEIFNRDSLDLMDLAAPESLAAGHSGLGGVEIGYRQSIGTTIYGGTSEVQRSLIAEQALALPKSRS</sequence>
<dbReference type="PANTHER" id="PTHR43292">
    <property type="entry name" value="ACYL-COA DEHYDROGENASE"/>
    <property type="match status" value="1"/>
</dbReference>
<dbReference type="Pfam" id="PF02770">
    <property type="entry name" value="Acyl-CoA_dh_M"/>
    <property type="match status" value="1"/>
</dbReference>
<feature type="domain" description="Acyl-CoA dehydrogenase/oxidase C-terminal" evidence="6">
    <location>
        <begin position="598"/>
        <end position="722"/>
    </location>
</feature>
<gene>
    <name evidence="9" type="ORF">BSL82_11880</name>
</gene>
<evidence type="ECO:0000256" key="5">
    <source>
        <dbReference type="ARBA" id="ARBA00023002"/>
    </source>
</evidence>
<reference evidence="10" key="1">
    <citation type="submission" date="2016-11" db="EMBL/GenBank/DDBJ databases">
        <title>Complete Genome Sequence of alachlor-degrading Sphingomonas sp. strain JJ-A5.</title>
        <authorList>
            <person name="Lee H."/>
            <person name="Ka J.-O."/>
        </authorList>
    </citation>
    <scope>NUCLEOTIDE SEQUENCE [LARGE SCALE GENOMIC DNA]</scope>
    <source>
        <strain evidence="10">JJ-A5</strain>
    </source>
</reference>
<dbReference type="InterPro" id="IPR052161">
    <property type="entry name" value="Mycobact_Acyl-CoA_DH"/>
</dbReference>
<dbReference type="GO" id="GO:0050660">
    <property type="term" value="F:flavin adenine dinucleotide binding"/>
    <property type="evidence" value="ECO:0007669"/>
    <property type="project" value="InterPro"/>
</dbReference>
<proteinExistence type="inferred from homology"/>
<dbReference type="InterPro" id="IPR009100">
    <property type="entry name" value="AcylCoA_DH/oxidase_NM_dom_sf"/>
</dbReference>
<dbReference type="PANTHER" id="PTHR43292:SF3">
    <property type="entry name" value="ACYL-COA DEHYDROGENASE FADE29"/>
    <property type="match status" value="1"/>
</dbReference>
<dbReference type="InterPro" id="IPR013786">
    <property type="entry name" value="AcylCoA_DH/ox_N"/>
</dbReference>
<evidence type="ECO:0008006" key="11">
    <source>
        <dbReference type="Google" id="ProtNLM"/>
    </source>
</evidence>
<keyword evidence="10" id="KW-1185">Reference proteome</keyword>
<dbReference type="InterPro" id="IPR009075">
    <property type="entry name" value="AcylCo_DH/oxidase_C"/>
</dbReference>
<dbReference type="EMBL" id="CP018221">
    <property type="protein sequence ID" value="API61114.1"/>
    <property type="molecule type" value="Genomic_DNA"/>
</dbReference>
<keyword evidence="5" id="KW-0560">Oxidoreductase</keyword>
<evidence type="ECO:0000259" key="7">
    <source>
        <dbReference type="Pfam" id="PF02770"/>
    </source>
</evidence>
<dbReference type="KEGG" id="sphj:BSL82_11880"/>
<dbReference type="Gene3D" id="2.40.110.10">
    <property type="entry name" value="Butyryl-CoA Dehydrogenase, subunit A, domain 2"/>
    <property type="match status" value="1"/>
</dbReference>
<dbReference type="Pfam" id="PF02771">
    <property type="entry name" value="Acyl-CoA_dh_N"/>
    <property type="match status" value="2"/>
</dbReference>
<evidence type="ECO:0000256" key="4">
    <source>
        <dbReference type="ARBA" id="ARBA00022827"/>
    </source>
</evidence>